<dbReference type="PANTHER" id="PTHR36964">
    <property type="entry name" value="PROTEIN-METHIONINE-SULFOXIDE REDUCTASE HEME-BINDING SUBUNIT MSRQ"/>
    <property type="match status" value="1"/>
</dbReference>
<feature type="transmembrane region" description="Helical" evidence="7">
    <location>
        <begin position="9"/>
        <end position="27"/>
    </location>
</feature>
<feature type="transmembrane region" description="Helical" evidence="7">
    <location>
        <begin position="106"/>
        <end position="126"/>
    </location>
</feature>
<comment type="caution">
    <text evidence="9">The sequence shown here is derived from an EMBL/GenBank/DDBJ whole genome shotgun (WGS) entry which is preliminary data.</text>
</comment>
<organism evidence="9 10">
    <name type="scientific">Sphingorhabdus buctiana</name>
    <dbReference type="NCBI Taxonomy" id="1508805"/>
    <lineage>
        <taxon>Bacteria</taxon>
        <taxon>Pseudomonadati</taxon>
        <taxon>Pseudomonadota</taxon>
        <taxon>Alphaproteobacteria</taxon>
        <taxon>Sphingomonadales</taxon>
        <taxon>Sphingomonadaceae</taxon>
        <taxon>Sphingorhabdus</taxon>
    </lineage>
</organism>
<keyword evidence="10" id="KW-1185">Reference proteome</keyword>
<evidence type="ECO:0000256" key="4">
    <source>
        <dbReference type="ARBA" id="ARBA00022989"/>
    </source>
</evidence>
<feature type="transmembrane region" description="Helical" evidence="7">
    <location>
        <begin position="168"/>
        <end position="184"/>
    </location>
</feature>
<proteinExistence type="predicted"/>
<keyword evidence="6 7" id="KW-0472">Membrane</keyword>
<feature type="transmembrane region" description="Helical" evidence="7">
    <location>
        <begin position="76"/>
        <end position="94"/>
    </location>
</feature>
<dbReference type="Pfam" id="PF01794">
    <property type="entry name" value="Ferric_reduct"/>
    <property type="match status" value="1"/>
</dbReference>
<dbReference type="EMBL" id="JBHUEL010000004">
    <property type="protein sequence ID" value="MFD1766522.1"/>
    <property type="molecule type" value="Genomic_DNA"/>
</dbReference>
<evidence type="ECO:0000256" key="5">
    <source>
        <dbReference type="ARBA" id="ARBA00023004"/>
    </source>
</evidence>
<evidence type="ECO:0000256" key="7">
    <source>
        <dbReference type="SAM" id="Phobius"/>
    </source>
</evidence>
<feature type="domain" description="Ferric oxidoreductase" evidence="8">
    <location>
        <begin position="40"/>
        <end position="154"/>
    </location>
</feature>
<dbReference type="InterPro" id="IPR022837">
    <property type="entry name" value="MsrQ-like"/>
</dbReference>
<dbReference type="InterPro" id="IPR013130">
    <property type="entry name" value="Fe3_Rdtase_TM_dom"/>
</dbReference>
<keyword evidence="2" id="KW-0813">Transport</keyword>
<dbReference type="PANTHER" id="PTHR36964:SF1">
    <property type="entry name" value="PROTEIN-METHIONINE-SULFOXIDE REDUCTASE HEME-BINDING SUBUNIT MSRQ"/>
    <property type="match status" value="1"/>
</dbReference>
<evidence type="ECO:0000256" key="1">
    <source>
        <dbReference type="ARBA" id="ARBA00004141"/>
    </source>
</evidence>
<keyword evidence="5" id="KW-0408">Iron</keyword>
<evidence type="ECO:0000256" key="3">
    <source>
        <dbReference type="ARBA" id="ARBA00022692"/>
    </source>
</evidence>
<evidence type="ECO:0000313" key="9">
    <source>
        <dbReference type="EMBL" id="MFD1766522.1"/>
    </source>
</evidence>
<feature type="transmembrane region" description="Helical" evidence="7">
    <location>
        <begin position="146"/>
        <end position="162"/>
    </location>
</feature>
<keyword evidence="4 7" id="KW-1133">Transmembrane helix</keyword>
<accession>A0ABW4MG78</accession>
<protein>
    <submittedName>
        <fullName evidence="9">Sulfite oxidase heme-binding subunit YedZ</fullName>
    </submittedName>
</protein>
<keyword evidence="3 7" id="KW-0812">Transmembrane</keyword>
<reference evidence="10" key="1">
    <citation type="journal article" date="2019" name="Int. J. Syst. Evol. Microbiol.">
        <title>The Global Catalogue of Microorganisms (GCM) 10K type strain sequencing project: providing services to taxonomists for standard genome sequencing and annotation.</title>
        <authorList>
            <consortium name="The Broad Institute Genomics Platform"/>
            <consortium name="The Broad Institute Genome Sequencing Center for Infectious Disease"/>
            <person name="Wu L."/>
            <person name="Ma J."/>
        </authorList>
    </citation>
    <scope>NUCLEOTIDE SEQUENCE [LARGE SCALE GENOMIC DNA]</scope>
    <source>
        <strain evidence="10">CGMCC 1.12449</strain>
    </source>
</reference>
<evidence type="ECO:0000256" key="2">
    <source>
        <dbReference type="ARBA" id="ARBA00022448"/>
    </source>
</evidence>
<comment type="subcellular location">
    <subcellularLocation>
        <location evidence="1">Membrane</location>
        <topology evidence="1">Multi-pass membrane protein</topology>
    </subcellularLocation>
</comment>
<evidence type="ECO:0000256" key="6">
    <source>
        <dbReference type="ARBA" id="ARBA00023136"/>
    </source>
</evidence>
<evidence type="ECO:0000259" key="8">
    <source>
        <dbReference type="Pfam" id="PF01794"/>
    </source>
</evidence>
<name>A0ABW4MG78_9SPHN</name>
<dbReference type="Proteomes" id="UP001597215">
    <property type="component" value="Unassembled WGS sequence"/>
</dbReference>
<sequence>MRTILNKKLTFWLLLSLPAFLLVLGWWQGRIDSMDMLHPTGEWSARLMIIAMALSPLVSLLGAKPWLNWLVARRRAFGVAAFGYALLHLIFYLIDMGNLDDILAEWMAPGIWTGWAAFGLMLPLALTSNDRSMRWLKAGWKKLQQLVYPAAILTLLHWIWVHNSYAGALVHFVPLGLLVLARFLKKPLSQMKPLGV</sequence>
<evidence type="ECO:0000313" key="10">
    <source>
        <dbReference type="Proteomes" id="UP001597215"/>
    </source>
</evidence>
<dbReference type="RefSeq" id="WP_381512703.1">
    <property type="nucleotide sequence ID" value="NZ_JBHUEL010000004.1"/>
</dbReference>
<gene>
    <name evidence="9" type="ORF">ACFSAG_06670</name>
</gene>
<feature type="transmembrane region" description="Helical" evidence="7">
    <location>
        <begin position="47"/>
        <end position="67"/>
    </location>
</feature>